<dbReference type="PANTHER" id="PTHR34709:SF44">
    <property type="entry name" value="FBD DOMAIN-CONTAINING PROTEIN"/>
    <property type="match status" value="1"/>
</dbReference>
<gene>
    <name evidence="1" type="ORF">BAE44_0019352</name>
</gene>
<evidence type="ECO:0008006" key="3">
    <source>
        <dbReference type="Google" id="ProtNLM"/>
    </source>
</evidence>
<evidence type="ECO:0000313" key="1">
    <source>
        <dbReference type="EMBL" id="OEL19632.1"/>
    </source>
</evidence>
<evidence type="ECO:0000313" key="2">
    <source>
        <dbReference type="Proteomes" id="UP000095767"/>
    </source>
</evidence>
<sequence length="165" mass="18503">MELYLIPYGHTYGPMVLNILGICADIQRQLVIKGDVVSDSSLQLLHIFFIKYKFYETCPPNCACNQPQDWRSGSVSLTALEVIEIENFGGSGPEIDLLKPLFRCAPLLKRATVKPRPNTLPSIRACKEICGIFKKNASVKCYAYDSWGKKVLYARSTYASRCSGR</sequence>
<dbReference type="OrthoDB" id="671901at2759"/>
<proteinExistence type="predicted"/>
<reference evidence="1 2" key="1">
    <citation type="submission" date="2016-09" db="EMBL/GenBank/DDBJ databases">
        <title>The draft genome of Dichanthelium oligosanthes: A C3 panicoid grass species.</title>
        <authorList>
            <person name="Studer A.J."/>
            <person name="Schnable J.C."/>
            <person name="Brutnell T.P."/>
        </authorList>
    </citation>
    <scope>NUCLEOTIDE SEQUENCE [LARGE SCALE GENOMIC DNA]</scope>
    <source>
        <strain evidence="2">cv. Kellogg 1175</strain>
        <tissue evidence="1">Leaf</tissue>
    </source>
</reference>
<protein>
    <recommendedName>
        <fullName evidence="3">FBD domain-containing protein</fullName>
    </recommendedName>
</protein>
<dbReference type="AlphaFoldDB" id="A0A1E5V397"/>
<accession>A0A1E5V397</accession>
<dbReference type="PANTHER" id="PTHR34709">
    <property type="entry name" value="OS10G0396666 PROTEIN"/>
    <property type="match status" value="1"/>
</dbReference>
<dbReference type="InterPro" id="IPR055312">
    <property type="entry name" value="FBL15-like"/>
</dbReference>
<dbReference type="Proteomes" id="UP000095767">
    <property type="component" value="Unassembled WGS sequence"/>
</dbReference>
<dbReference type="EMBL" id="LWDX02052945">
    <property type="protein sequence ID" value="OEL19632.1"/>
    <property type="molecule type" value="Genomic_DNA"/>
</dbReference>
<organism evidence="1 2">
    <name type="scientific">Dichanthelium oligosanthes</name>
    <dbReference type="NCBI Taxonomy" id="888268"/>
    <lineage>
        <taxon>Eukaryota</taxon>
        <taxon>Viridiplantae</taxon>
        <taxon>Streptophyta</taxon>
        <taxon>Embryophyta</taxon>
        <taxon>Tracheophyta</taxon>
        <taxon>Spermatophyta</taxon>
        <taxon>Magnoliopsida</taxon>
        <taxon>Liliopsida</taxon>
        <taxon>Poales</taxon>
        <taxon>Poaceae</taxon>
        <taxon>PACMAD clade</taxon>
        <taxon>Panicoideae</taxon>
        <taxon>Panicodae</taxon>
        <taxon>Paniceae</taxon>
        <taxon>Dichantheliinae</taxon>
        <taxon>Dichanthelium</taxon>
    </lineage>
</organism>
<keyword evidence="2" id="KW-1185">Reference proteome</keyword>
<name>A0A1E5V397_9POAL</name>
<comment type="caution">
    <text evidence="1">The sequence shown here is derived from an EMBL/GenBank/DDBJ whole genome shotgun (WGS) entry which is preliminary data.</text>
</comment>